<dbReference type="EMBL" id="KZ308546">
    <property type="protein sequence ID" value="KAG8231286.1"/>
    <property type="molecule type" value="Genomic_DNA"/>
</dbReference>
<gene>
    <name evidence="1" type="ORF">J437_LFUL010324</name>
</gene>
<comment type="caution">
    <text evidence="1">The sequence shown here is derived from an EMBL/GenBank/DDBJ whole genome shotgun (WGS) entry which is preliminary data.</text>
</comment>
<reference evidence="1" key="2">
    <citation type="submission" date="2017-10" db="EMBL/GenBank/DDBJ databases">
        <title>Ladona fulva Genome sequencing and assembly.</title>
        <authorList>
            <person name="Murali S."/>
            <person name="Richards S."/>
            <person name="Bandaranaike D."/>
            <person name="Bellair M."/>
            <person name="Blankenburg K."/>
            <person name="Chao H."/>
            <person name="Dinh H."/>
            <person name="Doddapaneni H."/>
            <person name="Dugan-Rocha S."/>
            <person name="Elkadiri S."/>
            <person name="Gnanaolivu R."/>
            <person name="Hernandez B."/>
            <person name="Skinner E."/>
            <person name="Javaid M."/>
            <person name="Lee S."/>
            <person name="Li M."/>
            <person name="Ming W."/>
            <person name="Munidasa M."/>
            <person name="Muniz J."/>
            <person name="Nguyen L."/>
            <person name="Hughes D."/>
            <person name="Osuji N."/>
            <person name="Pu L.-L."/>
            <person name="Puazo M."/>
            <person name="Qu C."/>
            <person name="Quiroz J."/>
            <person name="Raj R."/>
            <person name="Weissenberger G."/>
            <person name="Xin Y."/>
            <person name="Zou X."/>
            <person name="Han Y."/>
            <person name="Worley K."/>
            <person name="Muzny D."/>
            <person name="Gibbs R."/>
        </authorList>
    </citation>
    <scope>NUCLEOTIDE SEQUENCE</scope>
    <source>
        <strain evidence="1">Sampled in the wild</strain>
    </source>
</reference>
<organism evidence="1 2">
    <name type="scientific">Ladona fulva</name>
    <name type="common">Scarce chaser dragonfly</name>
    <name type="synonym">Libellula fulva</name>
    <dbReference type="NCBI Taxonomy" id="123851"/>
    <lineage>
        <taxon>Eukaryota</taxon>
        <taxon>Metazoa</taxon>
        <taxon>Ecdysozoa</taxon>
        <taxon>Arthropoda</taxon>
        <taxon>Hexapoda</taxon>
        <taxon>Insecta</taxon>
        <taxon>Pterygota</taxon>
        <taxon>Palaeoptera</taxon>
        <taxon>Odonata</taxon>
        <taxon>Epiprocta</taxon>
        <taxon>Anisoptera</taxon>
        <taxon>Libelluloidea</taxon>
        <taxon>Libellulidae</taxon>
        <taxon>Ladona</taxon>
    </lineage>
</organism>
<dbReference type="OrthoDB" id="117690at2759"/>
<keyword evidence="2" id="KW-1185">Reference proteome</keyword>
<evidence type="ECO:0000313" key="2">
    <source>
        <dbReference type="Proteomes" id="UP000792457"/>
    </source>
</evidence>
<reference evidence="1" key="1">
    <citation type="submission" date="2013-04" db="EMBL/GenBank/DDBJ databases">
        <authorList>
            <person name="Qu J."/>
            <person name="Murali S.C."/>
            <person name="Bandaranaike D."/>
            <person name="Bellair M."/>
            <person name="Blankenburg K."/>
            <person name="Chao H."/>
            <person name="Dinh H."/>
            <person name="Doddapaneni H."/>
            <person name="Downs B."/>
            <person name="Dugan-Rocha S."/>
            <person name="Elkadiri S."/>
            <person name="Gnanaolivu R.D."/>
            <person name="Hernandez B."/>
            <person name="Javaid M."/>
            <person name="Jayaseelan J.C."/>
            <person name="Lee S."/>
            <person name="Li M."/>
            <person name="Ming W."/>
            <person name="Munidasa M."/>
            <person name="Muniz J."/>
            <person name="Nguyen L."/>
            <person name="Ongeri F."/>
            <person name="Osuji N."/>
            <person name="Pu L.-L."/>
            <person name="Puazo M."/>
            <person name="Qu C."/>
            <person name="Quiroz J."/>
            <person name="Raj R."/>
            <person name="Weissenberger G."/>
            <person name="Xin Y."/>
            <person name="Zou X."/>
            <person name="Han Y."/>
            <person name="Richards S."/>
            <person name="Worley K."/>
            <person name="Muzny D."/>
            <person name="Gibbs R."/>
        </authorList>
    </citation>
    <scope>NUCLEOTIDE SEQUENCE</scope>
    <source>
        <strain evidence="1">Sampled in the wild</strain>
    </source>
</reference>
<dbReference type="AlphaFoldDB" id="A0A8K0KA82"/>
<evidence type="ECO:0000313" key="1">
    <source>
        <dbReference type="EMBL" id="KAG8231286.1"/>
    </source>
</evidence>
<accession>A0A8K0KA82</accession>
<proteinExistence type="predicted"/>
<dbReference type="Proteomes" id="UP000792457">
    <property type="component" value="Unassembled WGS sequence"/>
</dbReference>
<protein>
    <submittedName>
        <fullName evidence="1">Uncharacterized protein</fullName>
    </submittedName>
</protein>
<sequence length="127" mass="15116">MIRFRIKELFCEFEVCHTVTRLVLVLRDSLVAGIRNYNLEAVSFFTHTLQITLKDAYLLRNLQKPLSQLIEINLNHSTLAVRKFEDLQEKLGLQEHKLNQEVPTRWNSIMCWKETYNTKSYCHICCR</sequence>
<name>A0A8K0KA82_LADFU</name>